<dbReference type="AlphaFoldDB" id="A0A3Q9GIV4"/>
<dbReference type="GO" id="GO:0000725">
    <property type="term" value="P:recombinational repair"/>
    <property type="evidence" value="ECO:0007669"/>
    <property type="project" value="TreeGrafter"/>
</dbReference>
<dbReference type="GO" id="GO:0043138">
    <property type="term" value="F:3'-5' DNA helicase activity"/>
    <property type="evidence" value="ECO:0007669"/>
    <property type="project" value="TreeGrafter"/>
</dbReference>
<evidence type="ECO:0000256" key="5">
    <source>
        <dbReference type="PROSITE-ProRule" id="PRU00560"/>
    </source>
</evidence>
<evidence type="ECO:0000256" key="4">
    <source>
        <dbReference type="ARBA" id="ARBA00022840"/>
    </source>
</evidence>
<keyword evidence="2 5" id="KW-0378">Hydrolase</keyword>
<dbReference type="PANTHER" id="PTHR11070">
    <property type="entry name" value="UVRD / RECB / PCRA DNA HELICASE FAMILY MEMBER"/>
    <property type="match status" value="1"/>
</dbReference>
<accession>A0A3Q9GIV4</accession>
<dbReference type="GO" id="GO:0003677">
    <property type="term" value="F:DNA binding"/>
    <property type="evidence" value="ECO:0007669"/>
    <property type="project" value="InterPro"/>
</dbReference>
<evidence type="ECO:0000313" key="7">
    <source>
        <dbReference type="EMBL" id="AZR05882.1"/>
    </source>
</evidence>
<dbReference type="PROSITE" id="PS51198">
    <property type="entry name" value="UVRD_HELICASE_ATP_BIND"/>
    <property type="match status" value="1"/>
</dbReference>
<protein>
    <submittedName>
        <fullName evidence="7">Helicase</fullName>
    </submittedName>
</protein>
<evidence type="ECO:0000256" key="3">
    <source>
        <dbReference type="ARBA" id="ARBA00022806"/>
    </source>
</evidence>
<dbReference type="InterPro" id="IPR027417">
    <property type="entry name" value="P-loop_NTPase"/>
</dbReference>
<feature type="binding site" evidence="5">
    <location>
        <begin position="201"/>
        <end position="208"/>
    </location>
    <ligand>
        <name>ATP</name>
        <dbReference type="ChEBI" id="CHEBI:30616"/>
    </ligand>
</feature>
<dbReference type="PANTHER" id="PTHR11070:SF45">
    <property type="entry name" value="DNA 3'-5' HELICASE"/>
    <property type="match status" value="1"/>
</dbReference>
<evidence type="ECO:0000256" key="2">
    <source>
        <dbReference type="ARBA" id="ARBA00022801"/>
    </source>
</evidence>
<dbReference type="SUPFAM" id="SSF52540">
    <property type="entry name" value="P-loop containing nucleoside triphosphate hydrolases"/>
    <property type="match status" value="1"/>
</dbReference>
<keyword evidence="3 5" id="KW-0347">Helicase</keyword>
<organism evidence="7 8">
    <name type="scientific">Trueperella pyogenes</name>
    <dbReference type="NCBI Taxonomy" id="1661"/>
    <lineage>
        <taxon>Bacteria</taxon>
        <taxon>Bacillati</taxon>
        <taxon>Actinomycetota</taxon>
        <taxon>Actinomycetes</taxon>
        <taxon>Actinomycetales</taxon>
        <taxon>Actinomycetaceae</taxon>
        <taxon>Trueperella</taxon>
    </lineage>
</organism>
<dbReference type="EMBL" id="CP033905">
    <property type="protein sequence ID" value="AZR05882.1"/>
    <property type="molecule type" value="Genomic_DNA"/>
</dbReference>
<evidence type="ECO:0000256" key="1">
    <source>
        <dbReference type="ARBA" id="ARBA00022741"/>
    </source>
</evidence>
<dbReference type="GO" id="GO:0005524">
    <property type="term" value="F:ATP binding"/>
    <property type="evidence" value="ECO:0007669"/>
    <property type="project" value="UniProtKB-UniRule"/>
</dbReference>
<name>A0A3Q9GIV4_9ACTO</name>
<proteinExistence type="predicted"/>
<evidence type="ECO:0000259" key="6">
    <source>
        <dbReference type="PROSITE" id="PS51198"/>
    </source>
</evidence>
<keyword evidence="4 5" id="KW-0067">ATP-binding</keyword>
<dbReference type="GO" id="GO:0005829">
    <property type="term" value="C:cytosol"/>
    <property type="evidence" value="ECO:0007669"/>
    <property type="project" value="TreeGrafter"/>
</dbReference>
<feature type="domain" description="UvrD-like helicase ATP-binding" evidence="6">
    <location>
        <begin position="180"/>
        <end position="584"/>
    </location>
</feature>
<dbReference type="GO" id="GO:0016787">
    <property type="term" value="F:hydrolase activity"/>
    <property type="evidence" value="ECO:0007669"/>
    <property type="project" value="UniProtKB-UniRule"/>
</dbReference>
<evidence type="ECO:0000313" key="8">
    <source>
        <dbReference type="Proteomes" id="UP000275951"/>
    </source>
</evidence>
<reference evidence="7 8" key="1">
    <citation type="submission" date="2018-11" db="EMBL/GenBank/DDBJ databases">
        <title>Multidrug-resistant genes are associated with an 42-kb island TGI1 carrying a complex class 1 integron in a Trueperella pyogenes.</title>
        <authorList>
            <person name="Dong W."/>
        </authorList>
    </citation>
    <scope>NUCLEOTIDE SEQUENCE [LARGE SCALE GENOMIC DNA]</scope>
    <source>
        <strain evidence="7 8">TP4</strain>
    </source>
</reference>
<sequence length="740" mass="81531">MHKSAIERAIAEEQDFVDIAYTALDRQREYYQGQLTRVRAQGGRGTPGAVSERDSFATHYEDNLLRLRNVEDRLVMGRLDHVDNSVTHIGRMTLRDEDQQIVLTDWRAPQSEPFYQATAAQPGDVVRRRHIQTRMRKVTGVEDELLSHSDSNGLNLTGEGALMSAMAQARDGKMGDIVATIQAEQDRIIRSDSAGVLVVQGGPGTGKTAVALHRAAYLLYAHRERLSRSGVLIIGPSPIFLRYIDQVLPSLGESDVVSTTIDELLPGVSPNAIEPAAVAQIKGRPVWADIARRAVHTIVEKPLHAPVSFTIDGKTITLTPEMVEDAQRRARRTGKPHNQARETYARRLVTQLAEQLATAFETTLEDSGWLVSDVAESIDARREINLRWLPTSPVTLLERLYRVPELLARVAPELSTDERRLLYRERGSSVTAADIPILDELAEHLGEFVSDADRRAHAAQASEERQLNDYVSSTMQAMGLGGGIVNTDMMAQRVADAGAGESLAERAARERTWTYGHVVVDEAQELTAMQWRMVERRNPAKSMTLVGDLDQRPAGSPEGGWPAAIGPLADYHRVEKLTISYRTPASVLDKASEVMEAHGHPVGFMRAARDLPGALALHQGGDEELIDLIATACCELDEEFGPGHGSVGVIAARSNAERVGQALENAERLNEWTLDRTGREISARIHVLTAWMSKGLEYDVVVLVEPEDIFNDGPGDLYVAMTRPTRRLDVLARGPLSKGF</sequence>
<keyword evidence="1 5" id="KW-0547">Nucleotide-binding</keyword>
<dbReference type="RefSeq" id="WP_108725933.1">
    <property type="nucleotide sequence ID" value="NZ_CP029001.1"/>
</dbReference>
<dbReference type="Proteomes" id="UP000275951">
    <property type="component" value="Chromosome"/>
</dbReference>
<dbReference type="InterPro" id="IPR000212">
    <property type="entry name" value="DNA_helicase_UvrD/REP"/>
</dbReference>
<dbReference type="Gene3D" id="3.40.50.300">
    <property type="entry name" value="P-loop containing nucleotide triphosphate hydrolases"/>
    <property type="match status" value="3"/>
</dbReference>
<dbReference type="InterPro" id="IPR014016">
    <property type="entry name" value="UvrD-like_ATP-bd"/>
</dbReference>
<gene>
    <name evidence="7" type="ORF">EBQ10_00275</name>
</gene>